<feature type="region of interest" description="Disordered" evidence="2">
    <location>
        <begin position="59"/>
        <end position="79"/>
    </location>
</feature>
<feature type="compositionally biased region" description="Polar residues" evidence="2">
    <location>
        <begin position="170"/>
        <end position="199"/>
    </location>
</feature>
<reference evidence="3" key="1">
    <citation type="journal article" date="2020" name="bioRxiv">
        <title>Historical genomics reveals the evolutionary mechanisms behind multiple outbreaks of the host-specific coffee wilt pathogen Fusarium xylarioides.</title>
        <authorList>
            <person name="Peck D."/>
            <person name="Nowell R.W."/>
            <person name="Flood J."/>
            <person name="Ryan M.J."/>
            <person name="Barraclough T.G."/>
        </authorList>
    </citation>
    <scope>NUCLEOTIDE SEQUENCE</scope>
    <source>
        <strain evidence="3">IMI 127659i</strain>
    </source>
</reference>
<proteinExistence type="predicted"/>
<feature type="region of interest" description="Disordered" evidence="2">
    <location>
        <begin position="157"/>
        <end position="261"/>
    </location>
</feature>
<comment type="caution">
    <text evidence="3">The sequence shown here is derived from an EMBL/GenBank/DDBJ whole genome shotgun (WGS) entry which is preliminary data.</text>
</comment>
<accession>A0A9P7HRF8</accession>
<gene>
    <name evidence="3" type="ORF">H9Q72_009624</name>
</gene>
<sequence>MQPDSCNVPKTISDTPAARGIFVCASEDTPGHPSPAISKDQIVTRLETPDIFGYVKACSSSPKTDISHPRTKQVQSKDELSAGDLKVVGKSNGMTEWIASIKEAGSAPSPSLSTHSPSSGSSSLKTTPRGFVPGESLMKSRALIMELFQAVFNHDSESSSDELGSAVESPVQSANSSTPLTDGSGTDNPPKSSTTTSVGSFERGSKRSHPTVSGLSQEGDGDEDEPSRKESRQEKNPSRSEAVASFQSRLQMPCPVNQPQKCQGTNATISELLRSLEVRHRTVICKDCCTKFDVPEDERKPENVRKRHKSVTCEPRCIGTACFGITNDDIPHHPRTENCPTWQSLPTETRWSFIWALVNPGKNLPEPSFYTGVGFEHNTSRRQCKQQSRARGADICDALMRDIEERDKKSISLEAELKEANEEIQSNAQLEEKQKKRIGSLENIIETLLERLEENNVKVPNSVQKRLQEECPGAFCEPVARLMSKHSQALPTPSSLLKDGTGEPENSQLNQSTTAILQPPLFSSAGTGDGNSPPFDFDLDEELFTNFIYTDEALVDSSQQLPGGVA</sequence>
<feature type="coiled-coil region" evidence="1">
    <location>
        <begin position="403"/>
        <end position="451"/>
    </location>
</feature>
<dbReference type="Proteomes" id="UP000750502">
    <property type="component" value="Unassembled WGS sequence"/>
</dbReference>
<feature type="compositionally biased region" description="Basic and acidic residues" evidence="2">
    <location>
        <begin position="226"/>
        <end position="238"/>
    </location>
</feature>
<evidence type="ECO:0000256" key="1">
    <source>
        <dbReference type="SAM" id="Coils"/>
    </source>
</evidence>
<evidence type="ECO:0000256" key="2">
    <source>
        <dbReference type="SAM" id="MobiDB-lite"/>
    </source>
</evidence>
<keyword evidence="4" id="KW-1185">Reference proteome</keyword>
<dbReference type="OrthoDB" id="5102921at2759"/>
<name>A0A9P7HRF8_9HYPO</name>
<feature type="region of interest" description="Disordered" evidence="2">
    <location>
        <begin position="487"/>
        <end position="510"/>
    </location>
</feature>
<protein>
    <submittedName>
        <fullName evidence="3">Uncharacterized protein</fullName>
    </submittedName>
</protein>
<reference evidence="3" key="2">
    <citation type="submission" date="2020-10" db="EMBL/GenBank/DDBJ databases">
        <authorList>
            <person name="Peck L.D."/>
            <person name="Nowell R.W."/>
            <person name="Flood J."/>
            <person name="Ryan M.J."/>
            <person name="Barraclough T.G."/>
        </authorList>
    </citation>
    <scope>NUCLEOTIDE SEQUENCE</scope>
    <source>
        <strain evidence="3">IMI 127659i</strain>
    </source>
</reference>
<feature type="compositionally biased region" description="Low complexity" evidence="2">
    <location>
        <begin position="106"/>
        <end position="123"/>
    </location>
</feature>
<dbReference type="AlphaFoldDB" id="A0A9P7HRF8"/>
<dbReference type="EMBL" id="JADFTT010000385">
    <property type="protein sequence ID" value="KAG5762284.1"/>
    <property type="molecule type" value="Genomic_DNA"/>
</dbReference>
<evidence type="ECO:0000313" key="4">
    <source>
        <dbReference type="Proteomes" id="UP000750502"/>
    </source>
</evidence>
<feature type="region of interest" description="Disordered" evidence="2">
    <location>
        <begin position="105"/>
        <end position="133"/>
    </location>
</feature>
<keyword evidence="1" id="KW-0175">Coiled coil</keyword>
<evidence type="ECO:0000313" key="3">
    <source>
        <dbReference type="EMBL" id="KAG5762284.1"/>
    </source>
</evidence>
<organism evidence="3 4">
    <name type="scientific">Fusarium xylarioides</name>
    <dbReference type="NCBI Taxonomy" id="221167"/>
    <lineage>
        <taxon>Eukaryota</taxon>
        <taxon>Fungi</taxon>
        <taxon>Dikarya</taxon>
        <taxon>Ascomycota</taxon>
        <taxon>Pezizomycotina</taxon>
        <taxon>Sordariomycetes</taxon>
        <taxon>Hypocreomycetidae</taxon>
        <taxon>Hypocreales</taxon>
        <taxon>Nectriaceae</taxon>
        <taxon>Fusarium</taxon>
        <taxon>Fusarium fujikuroi species complex</taxon>
    </lineage>
</organism>